<proteinExistence type="predicted"/>
<organism evidence="1 2">
    <name type="scientific">Gigaspora margarita</name>
    <dbReference type="NCBI Taxonomy" id="4874"/>
    <lineage>
        <taxon>Eukaryota</taxon>
        <taxon>Fungi</taxon>
        <taxon>Fungi incertae sedis</taxon>
        <taxon>Mucoromycota</taxon>
        <taxon>Glomeromycotina</taxon>
        <taxon>Glomeromycetes</taxon>
        <taxon>Diversisporales</taxon>
        <taxon>Gigasporaceae</taxon>
        <taxon>Gigaspora</taxon>
    </lineage>
</organism>
<gene>
    <name evidence="1" type="ORF">F8M41_005715</name>
</gene>
<name>A0A8H3XA89_GIGMA</name>
<dbReference type="OrthoDB" id="2427290at2759"/>
<accession>A0A8H3XA89</accession>
<reference evidence="1 2" key="1">
    <citation type="journal article" date="2019" name="Environ. Microbiol.">
        <title>At the nexus of three kingdoms: the genome of the mycorrhizal fungus Gigaspora margarita provides insights into plant, endobacterial and fungal interactions.</title>
        <authorList>
            <person name="Venice F."/>
            <person name="Ghignone S."/>
            <person name="Salvioli di Fossalunga A."/>
            <person name="Amselem J."/>
            <person name="Novero M."/>
            <person name="Xianan X."/>
            <person name="Sedzielewska Toro K."/>
            <person name="Morin E."/>
            <person name="Lipzen A."/>
            <person name="Grigoriev I.V."/>
            <person name="Henrissat B."/>
            <person name="Martin F.M."/>
            <person name="Bonfante P."/>
        </authorList>
    </citation>
    <scope>NUCLEOTIDE SEQUENCE [LARGE SCALE GENOMIC DNA]</scope>
    <source>
        <strain evidence="1 2">BEG34</strain>
    </source>
</reference>
<evidence type="ECO:0000313" key="2">
    <source>
        <dbReference type="Proteomes" id="UP000439903"/>
    </source>
</evidence>
<protein>
    <submittedName>
        <fullName evidence="1">Uncharacterized protein</fullName>
    </submittedName>
</protein>
<dbReference type="EMBL" id="WTPW01001547">
    <property type="protein sequence ID" value="KAF0429332.1"/>
    <property type="molecule type" value="Genomic_DNA"/>
</dbReference>
<comment type="caution">
    <text evidence="1">The sequence shown here is derived from an EMBL/GenBank/DDBJ whole genome shotgun (WGS) entry which is preliminary data.</text>
</comment>
<dbReference type="AlphaFoldDB" id="A0A8H3XA89"/>
<dbReference type="Proteomes" id="UP000439903">
    <property type="component" value="Unassembled WGS sequence"/>
</dbReference>
<sequence length="107" mass="12518">MIFSGPHLLTKNYVISGSPLTEQNKISKTINDDIVDDPEEYWSHIIENWIDILDTENYLVNEEAMNNKIPEFEFGEHIIYSVKDPLTKWNLLELFNDSLKVPISFVF</sequence>
<evidence type="ECO:0000313" key="1">
    <source>
        <dbReference type="EMBL" id="KAF0429332.1"/>
    </source>
</evidence>
<keyword evidence="2" id="KW-1185">Reference proteome</keyword>